<feature type="binding site" evidence="2">
    <location>
        <position position="5"/>
    </location>
    <ligand>
        <name>substrate</name>
    </ligand>
</feature>
<dbReference type="PRINTS" id="PR01404">
    <property type="entry name" value="NPPPHYDRLASE"/>
</dbReference>
<keyword evidence="3" id="KW-0479">Metal-binding</keyword>
<dbReference type="Gene3D" id="3.90.79.10">
    <property type="entry name" value="Nucleoside Triphosphate Pyrophosphohydrolase"/>
    <property type="match status" value="1"/>
</dbReference>
<dbReference type="PROSITE" id="PS51462">
    <property type="entry name" value="NUDIX"/>
    <property type="match status" value="1"/>
</dbReference>
<dbReference type="EMBL" id="JSUM01000003">
    <property type="protein sequence ID" value="KGQ71005.1"/>
    <property type="molecule type" value="Genomic_DNA"/>
</dbReference>
<sequence>MPNFKRPESVLIVVYAVDSRRVLMLRRNDDSAFWQSVSGSLEPDETALQAAEREVAEELGISIVRQNLTLVDCKKSIDFEIFPQFRHKYAANITHCHEHWFLLPLPNECKVRLTEHSDYRWFSPESAVKLTKSWNNALAIEEFLLKKITQKRGNLNGRP</sequence>
<proteinExistence type="predicted"/>
<dbReference type="GO" id="GO:0019177">
    <property type="term" value="F:dihydroneopterin triphosphate pyrophosphohydrolase activity"/>
    <property type="evidence" value="ECO:0007669"/>
    <property type="project" value="InterPro"/>
</dbReference>
<feature type="domain" description="Nudix hydrolase" evidence="4">
    <location>
        <begin position="5"/>
        <end position="144"/>
    </location>
</feature>
<dbReference type="OrthoDB" id="7066556at2"/>
<evidence type="ECO:0000256" key="1">
    <source>
        <dbReference type="ARBA" id="ARBA00022801"/>
    </source>
</evidence>
<feature type="binding site" evidence="3">
    <location>
        <position position="115"/>
    </location>
    <ligand>
        <name>Mg(2+)</name>
        <dbReference type="ChEBI" id="CHEBI:18420"/>
    </ligand>
</feature>
<evidence type="ECO:0000256" key="3">
    <source>
        <dbReference type="PIRSR" id="PIRSR603564-2"/>
    </source>
</evidence>
<reference evidence="5 6" key="1">
    <citation type="submission" date="2014-11" db="EMBL/GenBank/DDBJ databases">
        <title>Draft genome sequence of Chelonobacter oris 1662T, associated with respiratory disease in Hermann's Tortoises.</title>
        <authorList>
            <person name="Kudirkiene E."/>
            <person name="Hansen M.J."/>
            <person name="Bojesen A.M."/>
        </authorList>
    </citation>
    <scope>NUCLEOTIDE SEQUENCE [LARGE SCALE GENOMIC DNA]</scope>
    <source>
        <strain evidence="5 6">1662</strain>
    </source>
</reference>
<keyword evidence="6" id="KW-1185">Reference proteome</keyword>
<keyword evidence="1" id="KW-0378">Hydrolase</keyword>
<dbReference type="GO" id="GO:0008828">
    <property type="term" value="F:dATP diphosphatase activity"/>
    <property type="evidence" value="ECO:0007669"/>
    <property type="project" value="InterPro"/>
</dbReference>
<dbReference type="AlphaFoldDB" id="A0A0A3AV84"/>
<name>A0A0A3AV84_9PAST</name>
<dbReference type="GO" id="GO:0006167">
    <property type="term" value="P:AMP biosynthetic process"/>
    <property type="evidence" value="ECO:0007669"/>
    <property type="project" value="TreeGrafter"/>
</dbReference>
<evidence type="ECO:0000313" key="6">
    <source>
        <dbReference type="Proteomes" id="UP000030380"/>
    </source>
</evidence>
<dbReference type="PANTHER" id="PTHR21340:SF0">
    <property type="entry name" value="BIS(5'-NUCLEOSYL)-TETRAPHOSPHATASE [ASYMMETRICAL]"/>
    <property type="match status" value="1"/>
</dbReference>
<dbReference type="PANTHER" id="PTHR21340">
    <property type="entry name" value="DIADENOSINE 5,5-P1,P4-TETRAPHOSPHATE PYROPHOSPHOHYDROLASE MUTT"/>
    <property type="match status" value="1"/>
</dbReference>
<dbReference type="GO" id="GO:0004081">
    <property type="term" value="F:bis(5'-nucleosyl)-tetraphosphatase (asymmetrical) activity"/>
    <property type="evidence" value="ECO:0007669"/>
    <property type="project" value="TreeGrafter"/>
</dbReference>
<dbReference type="InterPro" id="IPR015797">
    <property type="entry name" value="NUDIX_hydrolase-like_dom_sf"/>
</dbReference>
<dbReference type="InterPro" id="IPR003564">
    <property type="entry name" value="DHNTPase"/>
</dbReference>
<feature type="binding site" evidence="3">
    <location>
        <position position="58"/>
    </location>
    <ligand>
        <name>Mg(2+)</name>
        <dbReference type="ChEBI" id="CHEBI:18420"/>
    </ligand>
</feature>
<dbReference type="InterPro" id="IPR020084">
    <property type="entry name" value="NUDIX_hydrolase_CS"/>
</dbReference>
<dbReference type="InterPro" id="IPR000086">
    <property type="entry name" value="NUDIX_hydrolase_dom"/>
</dbReference>
<dbReference type="NCBIfam" id="NF006961">
    <property type="entry name" value="PRK09438.1"/>
    <property type="match status" value="1"/>
</dbReference>
<dbReference type="SUPFAM" id="SSF55811">
    <property type="entry name" value="Nudix"/>
    <property type="match status" value="1"/>
</dbReference>
<dbReference type="InterPro" id="IPR051325">
    <property type="entry name" value="Nudix_hydrolase_domain"/>
</dbReference>
<dbReference type="GO" id="GO:0046872">
    <property type="term" value="F:metal ion binding"/>
    <property type="evidence" value="ECO:0007669"/>
    <property type="project" value="UniProtKB-KW"/>
</dbReference>
<comment type="caution">
    <text evidence="5">The sequence shown here is derived from an EMBL/GenBank/DDBJ whole genome shotgun (WGS) entry which is preliminary data.</text>
</comment>
<keyword evidence="3" id="KW-0460">Magnesium</keyword>
<feature type="binding site" evidence="2">
    <location>
        <begin position="79"/>
        <end position="82"/>
    </location>
    <ligand>
        <name>substrate</name>
    </ligand>
</feature>
<evidence type="ECO:0000313" key="5">
    <source>
        <dbReference type="EMBL" id="KGQ71005.1"/>
    </source>
</evidence>
<dbReference type="RefSeq" id="WP_034612703.1">
    <property type="nucleotide sequence ID" value="NZ_JSUM01000003.1"/>
</dbReference>
<protein>
    <submittedName>
        <fullName evidence="5">Dihydroneopterin triphosphate pyrophosphatase</fullName>
    </submittedName>
</protein>
<organism evidence="5 6">
    <name type="scientific">Chelonobacter oris</name>
    <dbReference type="NCBI Taxonomy" id="505317"/>
    <lineage>
        <taxon>Bacteria</taxon>
        <taxon>Pseudomonadati</taxon>
        <taxon>Pseudomonadota</taxon>
        <taxon>Gammaproteobacteria</taxon>
        <taxon>Pasteurellales</taxon>
        <taxon>Pasteurellaceae</taxon>
        <taxon>Chelonobacter</taxon>
    </lineage>
</organism>
<dbReference type="Pfam" id="PF00293">
    <property type="entry name" value="NUDIX"/>
    <property type="match status" value="1"/>
</dbReference>
<dbReference type="CDD" id="cd04664">
    <property type="entry name" value="NUDIX_DHNTPase_like"/>
    <property type="match status" value="1"/>
</dbReference>
<dbReference type="GO" id="GO:0046656">
    <property type="term" value="P:folic acid biosynthetic process"/>
    <property type="evidence" value="ECO:0007669"/>
    <property type="project" value="InterPro"/>
</dbReference>
<comment type="cofactor">
    <cofactor evidence="3">
        <name>Mg(2+)</name>
        <dbReference type="ChEBI" id="CHEBI:18420"/>
    </cofactor>
    <text evidence="3">Binds 1 Mg(2+) ion per subunit.</text>
</comment>
<dbReference type="Proteomes" id="UP000030380">
    <property type="component" value="Unassembled WGS sequence"/>
</dbReference>
<gene>
    <name evidence="5" type="ORF">OA57_01805</name>
</gene>
<dbReference type="STRING" id="505317.OA57_01805"/>
<feature type="binding site" evidence="2">
    <location>
        <position position="27"/>
    </location>
    <ligand>
        <name>substrate</name>
    </ligand>
</feature>
<accession>A0A0A3AV84</accession>
<dbReference type="PROSITE" id="PS00893">
    <property type="entry name" value="NUDIX_BOX"/>
    <property type="match status" value="1"/>
</dbReference>
<feature type="binding site" evidence="2">
    <location>
        <position position="133"/>
    </location>
    <ligand>
        <name>substrate</name>
    </ligand>
</feature>
<dbReference type="GO" id="GO:0006754">
    <property type="term" value="P:ATP biosynthetic process"/>
    <property type="evidence" value="ECO:0007669"/>
    <property type="project" value="TreeGrafter"/>
</dbReference>
<evidence type="ECO:0000259" key="4">
    <source>
        <dbReference type="PROSITE" id="PS51462"/>
    </source>
</evidence>
<evidence type="ECO:0000256" key="2">
    <source>
        <dbReference type="PIRSR" id="PIRSR603564-1"/>
    </source>
</evidence>
<feature type="binding site" evidence="3">
    <location>
        <position position="54"/>
    </location>
    <ligand>
        <name>Mg(2+)</name>
        <dbReference type="ChEBI" id="CHEBI:18420"/>
    </ligand>
</feature>